<dbReference type="Gene3D" id="3.40.50.11540">
    <property type="entry name" value="NADH-ubiquinone oxidoreductase 51kDa subunit"/>
    <property type="match status" value="1"/>
</dbReference>
<protein>
    <submittedName>
        <fullName evidence="9">Na+-translocating ferredoxin:NAD+ oxidoreductase RNF, RnfC subunit</fullName>
    </submittedName>
</protein>
<dbReference type="Pfam" id="PF13375">
    <property type="entry name" value="RnfC_N"/>
    <property type="match status" value="1"/>
</dbReference>
<keyword evidence="7" id="KW-0411">Iron-sulfur</keyword>
<dbReference type="OrthoDB" id="9767754at2"/>
<keyword evidence="3" id="KW-0479">Metal-binding</keyword>
<dbReference type="Pfam" id="PF10531">
    <property type="entry name" value="SLBB"/>
    <property type="match status" value="1"/>
</dbReference>
<dbReference type="Gene3D" id="1.10.1060.10">
    <property type="entry name" value="Alpha-helical ferredoxin"/>
    <property type="match status" value="1"/>
</dbReference>
<dbReference type="Pfam" id="PF13534">
    <property type="entry name" value="Fer4_17"/>
    <property type="match status" value="1"/>
</dbReference>
<keyword evidence="1" id="KW-0813">Transport</keyword>
<dbReference type="InterPro" id="IPR017900">
    <property type="entry name" value="4Fe4S_Fe_S_CS"/>
</dbReference>
<reference evidence="10" key="1">
    <citation type="submission" date="2016-11" db="EMBL/GenBank/DDBJ databases">
        <authorList>
            <person name="Varghese N."/>
            <person name="Submissions S."/>
        </authorList>
    </citation>
    <scope>NUCLEOTIDE SEQUENCE [LARGE SCALE GENOMIC DNA]</scope>
    <source>
        <strain evidence="10">DSM 18802</strain>
    </source>
</reference>
<feature type="domain" description="4Fe-4S ferredoxin-type" evidence="8">
    <location>
        <begin position="290"/>
        <end position="319"/>
    </location>
</feature>
<evidence type="ECO:0000256" key="1">
    <source>
        <dbReference type="ARBA" id="ARBA00022448"/>
    </source>
</evidence>
<dbReference type="Proteomes" id="UP000184375">
    <property type="component" value="Unassembled WGS sequence"/>
</dbReference>
<dbReference type="PIRSF" id="PIRSF036408">
    <property type="entry name" value="PduS_prd"/>
    <property type="match status" value="1"/>
</dbReference>
<dbReference type="PROSITE" id="PS00198">
    <property type="entry name" value="4FE4S_FER_1"/>
    <property type="match status" value="1"/>
</dbReference>
<dbReference type="GO" id="GO:0046872">
    <property type="term" value="F:metal ion binding"/>
    <property type="evidence" value="ECO:0007669"/>
    <property type="project" value="UniProtKB-KW"/>
</dbReference>
<dbReference type="InterPro" id="IPR010208">
    <property type="entry name" value="Ion_transpt_RnfC/RsxC"/>
</dbReference>
<evidence type="ECO:0000256" key="2">
    <source>
        <dbReference type="ARBA" id="ARBA00022485"/>
    </source>
</evidence>
<name>A0A1M7MC46_9FIRM</name>
<dbReference type="GO" id="GO:0051539">
    <property type="term" value="F:4 iron, 4 sulfur cluster binding"/>
    <property type="evidence" value="ECO:0007669"/>
    <property type="project" value="UniProtKB-KW"/>
</dbReference>
<dbReference type="GO" id="GO:0009055">
    <property type="term" value="F:electron transfer activity"/>
    <property type="evidence" value="ECO:0007669"/>
    <property type="project" value="InterPro"/>
</dbReference>
<keyword evidence="4" id="KW-0677">Repeat</keyword>
<evidence type="ECO:0000259" key="8">
    <source>
        <dbReference type="PROSITE" id="PS51379"/>
    </source>
</evidence>
<dbReference type="SUPFAM" id="SSF51230">
    <property type="entry name" value="Single hybrid motif"/>
    <property type="match status" value="1"/>
</dbReference>
<evidence type="ECO:0000256" key="6">
    <source>
        <dbReference type="ARBA" id="ARBA00023004"/>
    </source>
</evidence>
<keyword evidence="2" id="KW-0004">4Fe-4S</keyword>
<dbReference type="InterPro" id="IPR017896">
    <property type="entry name" value="4Fe4S_Fe-S-bd"/>
</dbReference>
<proteinExistence type="predicted"/>
<dbReference type="InterPro" id="IPR011053">
    <property type="entry name" value="Single_hybrid_motif"/>
</dbReference>
<dbReference type="RefSeq" id="WP_073258468.1">
    <property type="nucleotide sequence ID" value="NZ_FRCR01000020.1"/>
</dbReference>
<dbReference type="PANTHER" id="PTHR43034:SF2">
    <property type="entry name" value="ION-TRANSLOCATING OXIDOREDUCTASE COMPLEX SUBUNIT C"/>
    <property type="match status" value="1"/>
</dbReference>
<keyword evidence="10" id="KW-1185">Reference proteome</keyword>
<dbReference type="SUPFAM" id="SSF142019">
    <property type="entry name" value="Nqo1 FMN-binding domain-like"/>
    <property type="match status" value="1"/>
</dbReference>
<dbReference type="InterPro" id="IPR019554">
    <property type="entry name" value="Soluble_ligand-bd"/>
</dbReference>
<dbReference type="GO" id="GO:0016020">
    <property type="term" value="C:membrane"/>
    <property type="evidence" value="ECO:0007669"/>
    <property type="project" value="InterPro"/>
</dbReference>
<dbReference type="PROSITE" id="PS51379">
    <property type="entry name" value="4FE4S_FER_2"/>
    <property type="match status" value="1"/>
</dbReference>
<accession>A0A1M7MC46</accession>
<dbReference type="InterPro" id="IPR037225">
    <property type="entry name" value="Nuo51_FMN-bd_sf"/>
</dbReference>
<dbReference type="SUPFAM" id="SSF46548">
    <property type="entry name" value="alpha-helical ferredoxin"/>
    <property type="match status" value="1"/>
</dbReference>
<evidence type="ECO:0000256" key="3">
    <source>
        <dbReference type="ARBA" id="ARBA00022723"/>
    </source>
</evidence>
<organism evidence="9 10">
    <name type="scientific">Caldanaerovirga acetigignens</name>
    <dbReference type="NCBI Taxonomy" id="447595"/>
    <lineage>
        <taxon>Bacteria</taxon>
        <taxon>Bacillati</taxon>
        <taxon>Bacillota</taxon>
        <taxon>Clostridia</taxon>
        <taxon>Thermosediminibacterales</taxon>
        <taxon>Thermosediminibacteraceae</taxon>
        <taxon>Caldanaerovirga</taxon>
    </lineage>
</organism>
<dbReference type="EMBL" id="FRCR01000020">
    <property type="protein sequence ID" value="SHM88313.1"/>
    <property type="molecule type" value="Genomic_DNA"/>
</dbReference>
<evidence type="ECO:0000313" key="9">
    <source>
        <dbReference type="EMBL" id="SHM88313.1"/>
    </source>
</evidence>
<sequence length="441" mass="48451">MIDSNEIIEQVRNAGVVGAGGAGFPAHIKLNNKCDVVIANFAECEPLLFTNQALVMAKVDEVLEGLQLAMKATGAKMGIIALKKKYSDCKRVLSDKLKDYDNMEIFELGDFYPAGDEHVIVREVLGRKIPMAGIPLDVGAVVHNVETLYNIKKAYSDKLPVTEKFVTVGGAVKYPLVLNVPVGMKFSELLDLAGGPTAKDFILIDGGPMMGKEVGLDDVVTKTTSALLVVPINTLPYSSRRIKIDVQLKRARTACCQCRICTDLCPRYLLGHKLEPHKIMRAISFGLMDAESLINSLLCSECGLCEVTCPMGLSPRNINASLKKMLFEKKVRFNKTLVETERPEREIRKFSAKKLLVRLGLSDYYRHIDYTDKKIKAKEVKLLLKQHAGSPAIPVVKVGDKVNKNDVVAKIQEGQLGANIHASIDGTVVKIDETSIVVKSE</sequence>
<gene>
    <name evidence="9" type="ORF">SAMN05660826_02239</name>
</gene>
<dbReference type="InterPro" id="IPR011538">
    <property type="entry name" value="Nuo51_FMN-bd"/>
</dbReference>
<evidence type="ECO:0000256" key="7">
    <source>
        <dbReference type="ARBA" id="ARBA00023014"/>
    </source>
</evidence>
<dbReference type="Gene3D" id="2.40.50.100">
    <property type="match status" value="1"/>
</dbReference>
<evidence type="ECO:0000256" key="4">
    <source>
        <dbReference type="ARBA" id="ARBA00022737"/>
    </source>
</evidence>
<keyword evidence="6" id="KW-0408">Iron</keyword>
<keyword evidence="5" id="KW-0249">Electron transport</keyword>
<dbReference type="InterPro" id="IPR026902">
    <property type="entry name" value="RnfC_N"/>
</dbReference>
<dbReference type="PANTHER" id="PTHR43034">
    <property type="entry name" value="ION-TRANSLOCATING OXIDOREDUCTASE COMPLEX SUBUNIT C"/>
    <property type="match status" value="1"/>
</dbReference>
<dbReference type="Pfam" id="PF01512">
    <property type="entry name" value="Complex1_51K"/>
    <property type="match status" value="1"/>
</dbReference>
<evidence type="ECO:0000313" key="10">
    <source>
        <dbReference type="Proteomes" id="UP000184375"/>
    </source>
</evidence>
<dbReference type="SUPFAM" id="SSF142984">
    <property type="entry name" value="Nqo1 middle domain-like"/>
    <property type="match status" value="1"/>
</dbReference>
<evidence type="ECO:0000256" key="5">
    <source>
        <dbReference type="ARBA" id="ARBA00022982"/>
    </source>
</evidence>
<dbReference type="AlphaFoldDB" id="A0A1M7MC46"/>
<dbReference type="InterPro" id="IPR017054">
    <property type="entry name" value="PduS"/>
</dbReference>
<dbReference type="InterPro" id="IPR009051">
    <property type="entry name" value="Helical_ferredxn"/>
</dbReference>
<dbReference type="STRING" id="447595.SAMN05660826_02239"/>